<dbReference type="PANTHER" id="PTHR44757">
    <property type="entry name" value="DIGUANYLATE CYCLASE DGCP"/>
    <property type="match status" value="1"/>
</dbReference>
<dbReference type="InterPro" id="IPR029787">
    <property type="entry name" value="Nucleotide_cyclase"/>
</dbReference>
<dbReference type="NCBIfam" id="TIGR00254">
    <property type="entry name" value="GGDEF"/>
    <property type="match status" value="1"/>
</dbReference>
<dbReference type="Pfam" id="PF00990">
    <property type="entry name" value="GGDEF"/>
    <property type="match status" value="1"/>
</dbReference>
<dbReference type="PROSITE" id="PS50887">
    <property type="entry name" value="GGDEF"/>
    <property type="match status" value="1"/>
</dbReference>
<evidence type="ECO:0000313" key="6">
    <source>
        <dbReference type="Proteomes" id="UP001156682"/>
    </source>
</evidence>
<dbReference type="CDD" id="cd01948">
    <property type="entry name" value="EAL"/>
    <property type="match status" value="1"/>
</dbReference>
<evidence type="ECO:0000313" key="5">
    <source>
        <dbReference type="EMBL" id="GLR64804.1"/>
    </source>
</evidence>
<dbReference type="InterPro" id="IPR035965">
    <property type="entry name" value="PAS-like_dom_sf"/>
</dbReference>
<dbReference type="InterPro" id="IPR043128">
    <property type="entry name" value="Rev_trsase/Diguanyl_cyclase"/>
</dbReference>
<evidence type="ECO:0000259" key="1">
    <source>
        <dbReference type="PROSITE" id="PS50112"/>
    </source>
</evidence>
<dbReference type="InterPro" id="IPR000160">
    <property type="entry name" value="GGDEF_dom"/>
</dbReference>
<dbReference type="PANTHER" id="PTHR44757:SF2">
    <property type="entry name" value="BIOFILM ARCHITECTURE MAINTENANCE PROTEIN MBAA"/>
    <property type="match status" value="1"/>
</dbReference>
<dbReference type="Gene3D" id="3.30.70.270">
    <property type="match status" value="1"/>
</dbReference>
<dbReference type="NCBIfam" id="TIGR00229">
    <property type="entry name" value="sensory_box"/>
    <property type="match status" value="1"/>
</dbReference>
<dbReference type="CDD" id="cd00130">
    <property type="entry name" value="PAS"/>
    <property type="match status" value="1"/>
</dbReference>
<evidence type="ECO:0000259" key="2">
    <source>
        <dbReference type="PROSITE" id="PS50113"/>
    </source>
</evidence>
<gene>
    <name evidence="5" type="ORF">GCM10007878_22420</name>
</gene>
<evidence type="ECO:0000259" key="3">
    <source>
        <dbReference type="PROSITE" id="PS50883"/>
    </source>
</evidence>
<dbReference type="SMART" id="SM00091">
    <property type="entry name" value="PAS"/>
    <property type="match status" value="1"/>
</dbReference>
<dbReference type="PROSITE" id="PS50113">
    <property type="entry name" value="PAC"/>
    <property type="match status" value="1"/>
</dbReference>
<evidence type="ECO:0000259" key="4">
    <source>
        <dbReference type="PROSITE" id="PS50887"/>
    </source>
</evidence>
<feature type="domain" description="PAC" evidence="2">
    <location>
        <begin position="70"/>
        <end position="122"/>
    </location>
</feature>
<keyword evidence="6" id="KW-1185">Reference proteome</keyword>
<dbReference type="SUPFAM" id="SSF141868">
    <property type="entry name" value="EAL domain-like"/>
    <property type="match status" value="1"/>
</dbReference>
<dbReference type="InterPro" id="IPR000700">
    <property type="entry name" value="PAS-assoc_C"/>
</dbReference>
<sequence>MTEVFDYTHDGVTITDTTGTIIAVNRTFTQVTGYSEKEVLGENPRILSSGYHDKNFYKDYWQALTTKGIWQGEIWNRRKDGEVYLEWLTCKAVKNNQGKITHFVAIFSDITEHRRQEARLAQATENDRLTGLPNTASLLRKLSKNLPNLQRQWCVLLLDINNFKLVNSSYGFTVGDQLLNNIAKRLQKCSSQGLVARHSADVFILAAPIANSSEADQLAEITGLRKCLSKPFSILGRLMEFSISIGVTIWEDASLTSSSVLQEAELALHAAKSKGAGKTRFFSEDLRSEKNPLAYLQGLREALSKNELSLFYQPLIAANTEEIHALEVLLRWIHPTLGTIPPDHFIPLAERHGLMESLGHWVMQQALKQYAQWQKEGVAPACIAINVSPIEFQSEYFVGNLLKALEDNQIEPSCLELELTEGVFVEQNSANLEKLNELSSRGVNLAIDDFGTGYSSLAYLKHLPVNQLKIDRAFVKGLPKNQADKAIVESTLALCRGLKMSVVAEGVENKEQADYLRQEGCDFIQGYFYGRPVDTEQTGLRLRKLKTQQAS</sequence>
<dbReference type="CDD" id="cd01949">
    <property type="entry name" value="GGDEF"/>
    <property type="match status" value="1"/>
</dbReference>
<dbReference type="Gene3D" id="3.20.20.450">
    <property type="entry name" value="EAL domain"/>
    <property type="match status" value="1"/>
</dbReference>
<organism evidence="5 6">
    <name type="scientific">Marinospirillum insulare</name>
    <dbReference type="NCBI Taxonomy" id="217169"/>
    <lineage>
        <taxon>Bacteria</taxon>
        <taxon>Pseudomonadati</taxon>
        <taxon>Pseudomonadota</taxon>
        <taxon>Gammaproteobacteria</taxon>
        <taxon>Oceanospirillales</taxon>
        <taxon>Oceanospirillaceae</taxon>
        <taxon>Marinospirillum</taxon>
    </lineage>
</organism>
<protein>
    <recommendedName>
        <fullName evidence="7">PAS domain S-box-containing protein/diguanylate cyclase (GGDEF) domain-containing protein</fullName>
    </recommendedName>
</protein>
<dbReference type="SUPFAM" id="SSF55073">
    <property type="entry name" value="Nucleotide cyclase"/>
    <property type="match status" value="1"/>
</dbReference>
<dbReference type="InterPro" id="IPR001633">
    <property type="entry name" value="EAL_dom"/>
</dbReference>
<dbReference type="InterPro" id="IPR001610">
    <property type="entry name" value="PAC"/>
</dbReference>
<dbReference type="PROSITE" id="PS50112">
    <property type="entry name" value="PAS"/>
    <property type="match status" value="1"/>
</dbReference>
<accession>A0ABQ5ZXS7</accession>
<dbReference type="Pfam" id="PF00563">
    <property type="entry name" value="EAL"/>
    <property type="match status" value="1"/>
</dbReference>
<dbReference type="InterPro" id="IPR052155">
    <property type="entry name" value="Biofilm_reg_signaling"/>
</dbReference>
<dbReference type="Proteomes" id="UP001156682">
    <property type="component" value="Unassembled WGS sequence"/>
</dbReference>
<dbReference type="InterPro" id="IPR000014">
    <property type="entry name" value="PAS"/>
</dbReference>
<proteinExistence type="predicted"/>
<evidence type="ECO:0008006" key="7">
    <source>
        <dbReference type="Google" id="ProtNLM"/>
    </source>
</evidence>
<name>A0ABQ5ZXS7_9GAMM</name>
<feature type="domain" description="EAL" evidence="3">
    <location>
        <begin position="292"/>
        <end position="546"/>
    </location>
</feature>
<dbReference type="SMART" id="SM00086">
    <property type="entry name" value="PAC"/>
    <property type="match status" value="1"/>
</dbReference>
<reference evidence="6" key="1">
    <citation type="journal article" date="2019" name="Int. J. Syst. Evol. Microbiol.">
        <title>The Global Catalogue of Microorganisms (GCM) 10K type strain sequencing project: providing services to taxonomists for standard genome sequencing and annotation.</title>
        <authorList>
            <consortium name="The Broad Institute Genomics Platform"/>
            <consortium name="The Broad Institute Genome Sequencing Center for Infectious Disease"/>
            <person name="Wu L."/>
            <person name="Ma J."/>
        </authorList>
    </citation>
    <scope>NUCLEOTIDE SEQUENCE [LARGE SCALE GENOMIC DNA]</scope>
    <source>
        <strain evidence="6">NBRC 100033</strain>
    </source>
</reference>
<dbReference type="EMBL" id="BSOR01000039">
    <property type="protein sequence ID" value="GLR64804.1"/>
    <property type="molecule type" value="Genomic_DNA"/>
</dbReference>
<dbReference type="RefSeq" id="WP_160169817.1">
    <property type="nucleotide sequence ID" value="NZ_BSOR01000039.1"/>
</dbReference>
<feature type="domain" description="GGDEF" evidence="4">
    <location>
        <begin position="151"/>
        <end position="284"/>
    </location>
</feature>
<dbReference type="PROSITE" id="PS50883">
    <property type="entry name" value="EAL"/>
    <property type="match status" value="1"/>
</dbReference>
<comment type="caution">
    <text evidence="5">The sequence shown here is derived from an EMBL/GenBank/DDBJ whole genome shotgun (WGS) entry which is preliminary data.</text>
</comment>
<dbReference type="InterPro" id="IPR035919">
    <property type="entry name" value="EAL_sf"/>
</dbReference>
<dbReference type="Pfam" id="PF13426">
    <property type="entry name" value="PAS_9"/>
    <property type="match status" value="1"/>
</dbReference>
<dbReference type="Gene3D" id="3.30.450.20">
    <property type="entry name" value="PAS domain"/>
    <property type="match status" value="1"/>
</dbReference>
<dbReference type="SMART" id="SM00267">
    <property type="entry name" value="GGDEF"/>
    <property type="match status" value="1"/>
</dbReference>
<dbReference type="SUPFAM" id="SSF55785">
    <property type="entry name" value="PYP-like sensor domain (PAS domain)"/>
    <property type="match status" value="1"/>
</dbReference>
<dbReference type="SMART" id="SM00052">
    <property type="entry name" value="EAL"/>
    <property type="match status" value="1"/>
</dbReference>
<feature type="domain" description="PAS" evidence="1">
    <location>
        <begin position="1"/>
        <end position="43"/>
    </location>
</feature>